<proteinExistence type="predicted"/>
<dbReference type="AlphaFoldDB" id="A0AAV2DWS3"/>
<keyword evidence="2" id="KW-1185">Reference proteome</keyword>
<reference evidence="1 2" key="1">
    <citation type="submission" date="2024-04" db="EMBL/GenBank/DDBJ databases">
        <authorList>
            <person name="Fracassetti M."/>
        </authorList>
    </citation>
    <scope>NUCLEOTIDE SEQUENCE [LARGE SCALE GENOMIC DNA]</scope>
</reference>
<accession>A0AAV2DWS3</accession>
<protein>
    <submittedName>
        <fullName evidence="1">Uncharacterized protein</fullName>
    </submittedName>
</protein>
<evidence type="ECO:0000313" key="1">
    <source>
        <dbReference type="EMBL" id="CAL1377795.1"/>
    </source>
</evidence>
<name>A0AAV2DWS3_9ROSI</name>
<gene>
    <name evidence="1" type="ORF">LTRI10_LOCUS19420</name>
</gene>
<evidence type="ECO:0000313" key="2">
    <source>
        <dbReference type="Proteomes" id="UP001497516"/>
    </source>
</evidence>
<dbReference type="Proteomes" id="UP001497516">
    <property type="component" value="Chromosome 3"/>
</dbReference>
<sequence>MVRNHTQQSYTSPDTWHTFAEQHLQQLGQAQNQSSQSDSEVKIQSNRHTHLVPCPMNKAANPQDEGVTHANQPNRYQVLYQQKSQTYNRCPIRCHK</sequence>
<dbReference type="EMBL" id="OZ034816">
    <property type="protein sequence ID" value="CAL1377795.1"/>
    <property type="molecule type" value="Genomic_DNA"/>
</dbReference>
<organism evidence="1 2">
    <name type="scientific">Linum trigynum</name>
    <dbReference type="NCBI Taxonomy" id="586398"/>
    <lineage>
        <taxon>Eukaryota</taxon>
        <taxon>Viridiplantae</taxon>
        <taxon>Streptophyta</taxon>
        <taxon>Embryophyta</taxon>
        <taxon>Tracheophyta</taxon>
        <taxon>Spermatophyta</taxon>
        <taxon>Magnoliopsida</taxon>
        <taxon>eudicotyledons</taxon>
        <taxon>Gunneridae</taxon>
        <taxon>Pentapetalae</taxon>
        <taxon>rosids</taxon>
        <taxon>fabids</taxon>
        <taxon>Malpighiales</taxon>
        <taxon>Linaceae</taxon>
        <taxon>Linum</taxon>
    </lineage>
</organism>